<reference evidence="8 9" key="1">
    <citation type="submission" date="2024-11" db="EMBL/GenBank/DDBJ databases">
        <title>A near-complete genome assembly of Cinchona calisaya.</title>
        <authorList>
            <person name="Lian D.C."/>
            <person name="Zhao X.W."/>
            <person name="Wei L."/>
        </authorList>
    </citation>
    <scope>NUCLEOTIDE SEQUENCE [LARGE SCALE GENOMIC DNA]</scope>
    <source>
        <tissue evidence="8">Nenye</tissue>
    </source>
</reference>
<dbReference type="InterPro" id="IPR013210">
    <property type="entry name" value="LRR_N_plant-typ"/>
</dbReference>
<dbReference type="Pfam" id="PF08263">
    <property type="entry name" value="LRRNT_2"/>
    <property type="match status" value="1"/>
</dbReference>
<evidence type="ECO:0000256" key="3">
    <source>
        <dbReference type="ARBA" id="ARBA00022729"/>
    </source>
</evidence>
<evidence type="ECO:0000256" key="2">
    <source>
        <dbReference type="ARBA" id="ARBA00022614"/>
    </source>
</evidence>
<evidence type="ECO:0000256" key="1">
    <source>
        <dbReference type="ARBA" id="ARBA00004370"/>
    </source>
</evidence>
<feature type="chain" id="PRO_5044814560" description="Leucine-rich repeat-containing N-terminal plant-type domain-containing protein" evidence="6">
    <location>
        <begin position="32"/>
        <end position="156"/>
    </location>
</feature>
<dbReference type="AlphaFoldDB" id="A0ABD2Z6E1"/>
<dbReference type="Proteomes" id="UP001630127">
    <property type="component" value="Unassembled WGS sequence"/>
</dbReference>
<dbReference type="FunFam" id="3.80.10.10:FF:000400">
    <property type="entry name" value="Nuclear pore complex protein NUP107"/>
    <property type="match status" value="1"/>
</dbReference>
<evidence type="ECO:0000313" key="8">
    <source>
        <dbReference type="EMBL" id="KAL3513952.1"/>
    </source>
</evidence>
<dbReference type="SUPFAM" id="SSF52058">
    <property type="entry name" value="L domain-like"/>
    <property type="match status" value="1"/>
</dbReference>
<evidence type="ECO:0000256" key="5">
    <source>
        <dbReference type="ARBA" id="ARBA00023136"/>
    </source>
</evidence>
<protein>
    <recommendedName>
        <fullName evidence="7">Leucine-rich repeat-containing N-terminal plant-type domain-containing protein</fullName>
    </recommendedName>
</protein>
<dbReference type="InterPro" id="IPR001611">
    <property type="entry name" value="Leu-rich_rpt"/>
</dbReference>
<dbReference type="PANTHER" id="PTHR47988">
    <property type="entry name" value="SOMATIC EMBRYOGENESIS RECEPTOR KINASE 1"/>
    <property type="match status" value="1"/>
</dbReference>
<dbReference type="InterPro" id="IPR032675">
    <property type="entry name" value="LRR_dom_sf"/>
</dbReference>
<feature type="signal peptide" evidence="6">
    <location>
        <begin position="1"/>
        <end position="31"/>
    </location>
</feature>
<feature type="domain" description="Leucine-rich repeat-containing N-terminal plant-type" evidence="7">
    <location>
        <begin position="34"/>
        <end position="77"/>
    </location>
</feature>
<proteinExistence type="predicted"/>
<keyword evidence="2" id="KW-0433">Leucine-rich repeat</keyword>
<dbReference type="Gene3D" id="3.80.10.10">
    <property type="entry name" value="Ribonuclease Inhibitor"/>
    <property type="match status" value="1"/>
</dbReference>
<evidence type="ECO:0000256" key="4">
    <source>
        <dbReference type="ARBA" id="ARBA00022737"/>
    </source>
</evidence>
<keyword evidence="5" id="KW-0472">Membrane</keyword>
<name>A0ABD2Z6E1_9GENT</name>
<evidence type="ECO:0000259" key="7">
    <source>
        <dbReference type="Pfam" id="PF08263"/>
    </source>
</evidence>
<comment type="subcellular location">
    <subcellularLocation>
        <location evidence="1">Membrane</location>
    </subcellularLocation>
</comment>
<keyword evidence="3 6" id="KW-0732">Signal</keyword>
<sequence>MSSLPNHEKPFSKHLFLILIISFFTLKIASASVDEAEALLTWKASFTNMNNTLLKSWKSSNHSKGSVSPCTWLGVSCINGSINRLNITNSSINGTLHSFPFSSLPNLEYANLSMNQLSGSIPPQISKLSKLINYLDLSYNQFSGSITPEIGLLTNL</sequence>
<evidence type="ECO:0000256" key="6">
    <source>
        <dbReference type="SAM" id="SignalP"/>
    </source>
</evidence>
<comment type="caution">
    <text evidence="8">The sequence shown here is derived from an EMBL/GenBank/DDBJ whole genome shotgun (WGS) entry which is preliminary data.</text>
</comment>
<keyword evidence="9" id="KW-1185">Reference proteome</keyword>
<keyword evidence="4" id="KW-0677">Repeat</keyword>
<gene>
    <name evidence="8" type="ORF">ACH5RR_026669</name>
</gene>
<dbReference type="Pfam" id="PF00560">
    <property type="entry name" value="LRR_1"/>
    <property type="match status" value="2"/>
</dbReference>
<evidence type="ECO:0000313" key="9">
    <source>
        <dbReference type="Proteomes" id="UP001630127"/>
    </source>
</evidence>
<dbReference type="GO" id="GO:0016020">
    <property type="term" value="C:membrane"/>
    <property type="evidence" value="ECO:0007669"/>
    <property type="project" value="UniProtKB-SubCell"/>
</dbReference>
<organism evidence="8 9">
    <name type="scientific">Cinchona calisaya</name>
    <dbReference type="NCBI Taxonomy" id="153742"/>
    <lineage>
        <taxon>Eukaryota</taxon>
        <taxon>Viridiplantae</taxon>
        <taxon>Streptophyta</taxon>
        <taxon>Embryophyta</taxon>
        <taxon>Tracheophyta</taxon>
        <taxon>Spermatophyta</taxon>
        <taxon>Magnoliopsida</taxon>
        <taxon>eudicotyledons</taxon>
        <taxon>Gunneridae</taxon>
        <taxon>Pentapetalae</taxon>
        <taxon>asterids</taxon>
        <taxon>lamiids</taxon>
        <taxon>Gentianales</taxon>
        <taxon>Rubiaceae</taxon>
        <taxon>Cinchonoideae</taxon>
        <taxon>Cinchoneae</taxon>
        <taxon>Cinchona</taxon>
    </lineage>
</organism>
<accession>A0ABD2Z6E1</accession>
<dbReference type="EMBL" id="JBJUIK010000011">
    <property type="protein sequence ID" value="KAL3513952.1"/>
    <property type="molecule type" value="Genomic_DNA"/>
</dbReference>